<keyword evidence="3" id="KW-1185">Reference proteome</keyword>
<dbReference type="Proteomes" id="UP000019460">
    <property type="component" value="Unassembled WGS sequence"/>
</dbReference>
<dbReference type="InterPro" id="IPR036457">
    <property type="entry name" value="PPM-type-like_dom_sf"/>
</dbReference>
<dbReference type="InterPro" id="IPR001932">
    <property type="entry name" value="PPM-type_phosphatase-like_dom"/>
</dbReference>
<dbReference type="PROSITE" id="PS51746">
    <property type="entry name" value="PPM_2"/>
    <property type="match status" value="1"/>
</dbReference>
<dbReference type="EMBL" id="AONC01000046">
    <property type="protein sequence ID" value="EXJ14145.1"/>
    <property type="molecule type" value="Genomic_DNA"/>
</dbReference>
<reference evidence="2 3" key="1">
    <citation type="submission" date="2012-11" db="EMBL/GenBank/DDBJ databases">
        <title>Genome assembly of Thiorhodococcus sp. AK35.</title>
        <authorList>
            <person name="Nupur N."/>
            <person name="Khatri I."/>
            <person name="Subramanian S."/>
            <person name="Pinnaka A."/>
        </authorList>
    </citation>
    <scope>NUCLEOTIDE SEQUENCE [LARGE SCALE GENOMIC DNA]</scope>
    <source>
        <strain evidence="2 3">AK35</strain>
    </source>
</reference>
<dbReference type="eggNOG" id="ENOG502ZIZB">
    <property type="taxonomic scope" value="Bacteria"/>
</dbReference>
<dbReference type="SUPFAM" id="SSF81606">
    <property type="entry name" value="PP2C-like"/>
    <property type="match status" value="1"/>
</dbReference>
<dbReference type="STRING" id="1249627.D779_2959"/>
<evidence type="ECO:0000313" key="3">
    <source>
        <dbReference type="Proteomes" id="UP000019460"/>
    </source>
</evidence>
<evidence type="ECO:0000313" key="2">
    <source>
        <dbReference type="EMBL" id="EXJ14145.1"/>
    </source>
</evidence>
<feature type="domain" description="PPM-type phosphatase" evidence="1">
    <location>
        <begin position="1"/>
        <end position="233"/>
    </location>
</feature>
<protein>
    <recommendedName>
        <fullName evidence="1">PPM-type phosphatase domain-containing protein</fullName>
    </recommendedName>
</protein>
<dbReference type="Pfam" id="PF13672">
    <property type="entry name" value="PP2C_2"/>
    <property type="match status" value="1"/>
</dbReference>
<dbReference type="Gene3D" id="3.60.40.10">
    <property type="entry name" value="PPM-type phosphatase domain"/>
    <property type="match status" value="1"/>
</dbReference>
<gene>
    <name evidence="2" type="ORF">D779_2959</name>
</gene>
<proteinExistence type="predicted"/>
<comment type="caution">
    <text evidence="2">The sequence shown here is derived from an EMBL/GenBank/DDBJ whole genome shotgun (WGS) entry which is preliminary data.</text>
</comment>
<dbReference type="AlphaFoldDB" id="W9VUT2"/>
<organism evidence="2 3">
    <name type="scientific">Imhoffiella purpurea</name>
    <dbReference type="NCBI Taxonomy" id="1249627"/>
    <lineage>
        <taxon>Bacteria</taxon>
        <taxon>Pseudomonadati</taxon>
        <taxon>Pseudomonadota</taxon>
        <taxon>Gammaproteobacteria</taxon>
        <taxon>Chromatiales</taxon>
        <taxon>Chromatiaceae</taxon>
        <taxon>Imhoffiella</taxon>
    </lineage>
</organism>
<name>W9VUT2_9GAMM</name>
<accession>W9VUT2</accession>
<sequence length="239" mass="25854">MAVLDGMGGHAHGREIAEAAVDALRLLPPCSSAIAQRHAILDLHHDLLRRFGTGQANSPGTTLIWAEVDRLRRRCHLLHLGDSRAWLGLDDDWQLLTRDHTLAEFGYRDGRIDASAYAAERKRPDRRLAQALGHGAWGLKMDAEGHESFGFSPDIRLDSVRDLPSLEGHADLRTLHLPRGVPLMLATDGLWSGGTCRLPPPTDLMAPGALGGLAQAAIDAGSTDNTSLLIGFFDPESTS</sequence>
<evidence type="ECO:0000259" key="1">
    <source>
        <dbReference type="PROSITE" id="PS51746"/>
    </source>
</evidence>